<dbReference type="Proteomes" id="UP000035680">
    <property type="component" value="Unassembled WGS sequence"/>
</dbReference>
<sequence>MILDKDEKKLNEKVKELNNGNRVLDEHEKEIGEDKIKNTLKELIIERKGIKSIAKGFFDLVHKPNHPSYTKMVEKIIEVLKGKKFEREQIGTVLKYIKKMTYNCEICNEHNEIKRKI</sequence>
<name>A0A0K0FEE3_STRVS</name>
<evidence type="ECO:0000313" key="2">
    <source>
        <dbReference type="WBParaSite" id="SVE_0722300.1"/>
    </source>
</evidence>
<evidence type="ECO:0000313" key="1">
    <source>
        <dbReference type="Proteomes" id="UP000035680"/>
    </source>
</evidence>
<protein>
    <submittedName>
        <fullName evidence="2">Carboxymuconolactone decarboxylase family protein</fullName>
    </submittedName>
</protein>
<organism evidence="1 2">
    <name type="scientific">Strongyloides venezuelensis</name>
    <name type="common">Threadworm</name>
    <dbReference type="NCBI Taxonomy" id="75913"/>
    <lineage>
        <taxon>Eukaryota</taxon>
        <taxon>Metazoa</taxon>
        <taxon>Ecdysozoa</taxon>
        <taxon>Nematoda</taxon>
        <taxon>Chromadorea</taxon>
        <taxon>Rhabditida</taxon>
        <taxon>Tylenchina</taxon>
        <taxon>Panagrolaimomorpha</taxon>
        <taxon>Strongyloidoidea</taxon>
        <taxon>Strongyloididae</taxon>
        <taxon>Strongyloides</taxon>
    </lineage>
</organism>
<dbReference type="AlphaFoldDB" id="A0A0K0FEE3"/>
<reference evidence="2" key="2">
    <citation type="submission" date="2015-08" db="UniProtKB">
        <authorList>
            <consortium name="WormBaseParasite"/>
        </authorList>
    </citation>
    <scope>IDENTIFICATION</scope>
</reference>
<proteinExistence type="predicted"/>
<reference evidence="1" key="1">
    <citation type="submission" date="2014-07" db="EMBL/GenBank/DDBJ databases">
        <authorList>
            <person name="Martin A.A"/>
            <person name="De Silva N."/>
        </authorList>
    </citation>
    <scope>NUCLEOTIDE SEQUENCE</scope>
</reference>
<accession>A0A0K0FEE3</accession>
<dbReference type="WBParaSite" id="SVE_0722300.1">
    <property type="protein sequence ID" value="SVE_0722300.1"/>
    <property type="gene ID" value="SVE_0722300"/>
</dbReference>
<keyword evidence="1" id="KW-1185">Reference proteome</keyword>